<dbReference type="InterPro" id="IPR004345">
    <property type="entry name" value="TB2_DP1_HVA22"/>
</dbReference>
<gene>
    <name evidence="3" type="ORF">CIPAW_09G018800</name>
    <name evidence="4" type="ORF">I3842_09G018500</name>
</gene>
<evidence type="ECO:0000256" key="2">
    <source>
        <dbReference type="SAM" id="MobiDB-lite"/>
    </source>
</evidence>
<comment type="similarity">
    <text evidence="1">Belongs to the DP1 family.</text>
</comment>
<evidence type="ECO:0000256" key="1">
    <source>
        <dbReference type="RuleBase" id="RU362006"/>
    </source>
</evidence>
<dbReference type="EMBL" id="CM031833">
    <property type="protein sequence ID" value="KAG6693787.1"/>
    <property type="molecule type" value="Genomic_DNA"/>
</dbReference>
<dbReference type="Pfam" id="PF03134">
    <property type="entry name" value="TB2_DP1_HVA22"/>
    <property type="match status" value="1"/>
</dbReference>
<dbReference type="PANTHER" id="PTHR12300">
    <property type="entry name" value="HVA22-LIKE PROTEINS"/>
    <property type="match status" value="1"/>
</dbReference>
<dbReference type="Proteomes" id="UP000811246">
    <property type="component" value="Chromosome 9"/>
</dbReference>
<evidence type="ECO:0000313" key="5">
    <source>
        <dbReference type="Proteomes" id="UP000811609"/>
    </source>
</evidence>
<dbReference type="EMBL" id="CM031817">
    <property type="protein sequence ID" value="KAG6640650.1"/>
    <property type="molecule type" value="Genomic_DNA"/>
</dbReference>
<dbReference type="GO" id="GO:0016020">
    <property type="term" value="C:membrane"/>
    <property type="evidence" value="ECO:0007669"/>
    <property type="project" value="UniProtKB-SubCell"/>
</dbReference>
<feature type="region of interest" description="Disordered" evidence="2">
    <location>
        <begin position="211"/>
        <end position="250"/>
    </location>
</feature>
<protein>
    <recommendedName>
        <fullName evidence="1">HVA22-like protein</fullName>
    </recommendedName>
</protein>
<feature type="region of interest" description="Disordered" evidence="2">
    <location>
        <begin position="149"/>
        <end position="195"/>
    </location>
</feature>
<dbReference type="AlphaFoldDB" id="A0A8T1PJH7"/>
<dbReference type="EMBL" id="CM031833">
    <property type="protein sequence ID" value="KAG6693786.1"/>
    <property type="molecule type" value="Genomic_DNA"/>
</dbReference>
<reference evidence="3" key="1">
    <citation type="submission" date="2020-12" db="EMBL/GenBank/DDBJ databases">
        <title>WGS assembly of Carya illinoinensis cv. Pawnee.</title>
        <authorList>
            <person name="Platts A."/>
            <person name="Shu S."/>
            <person name="Wright S."/>
            <person name="Barry K."/>
            <person name="Edger P."/>
            <person name="Pires J.C."/>
            <person name="Schmutz J."/>
        </authorList>
    </citation>
    <scope>NUCLEOTIDE SEQUENCE</scope>
    <source>
        <tissue evidence="3">Leaf</tissue>
    </source>
</reference>
<feature type="compositionally biased region" description="Basic and acidic residues" evidence="2">
    <location>
        <begin position="211"/>
        <end position="224"/>
    </location>
</feature>
<organism evidence="3 5">
    <name type="scientific">Carya illinoinensis</name>
    <name type="common">Pecan</name>
    <dbReference type="NCBI Taxonomy" id="32201"/>
    <lineage>
        <taxon>Eukaryota</taxon>
        <taxon>Viridiplantae</taxon>
        <taxon>Streptophyta</taxon>
        <taxon>Embryophyta</taxon>
        <taxon>Tracheophyta</taxon>
        <taxon>Spermatophyta</taxon>
        <taxon>Magnoliopsida</taxon>
        <taxon>eudicotyledons</taxon>
        <taxon>Gunneridae</taxon>
        <taxon>Pentapetalae</taxon>
        <taxon>rosids</taxon>
        <taxon>fabids</taxon>
        <taxon>Fagales</taxon>
        <taxon>Juglandaceae</taxon>
        <taxon>Carya</taxon>
    </lineage>
</organism>
<proteinExistence type="inferred from homology"/>
<feature type="compositionally biased region" description="Polar residues" evidence="2">
    <location>
        <begin position="149"/>
        <end position="162"/>
    </location>
</feature>
<comment type="subcellular location">
    <subcellularLocation>
        <location evidence="1">Membrane</location>
        <topology evidence="1">Multi-pass membrane protein</topology>
    </subcellularLocation>
</comment>
<keyword evidence="5" id="KW-1185">Reference proteome</keyword>
<sequence length="250" mass="29160">MLGDFITRCLLLLLGYAYPALECYKTVEKNRVGIEELRFWCQYWIIVAILTALERVVDVFMTWFPLYGEMKLALIIYLWYPRTKGTGYVYETLLRPYVAKHETDIDHKLLEWRARMWDLAIFYWQNCSELGQSAFFQVMQYFAAGRFNPTNNERAQNNRSSTPQPPPNGAANKQASRSDKNKWPPSPSAPPLSGSLFNRIIAQPAKFEAEYLRPDDEYSQERGPADFPENNSSKNSHQGHLNFRRSKPHY</sequence>
<evidence type="ECO:0000313" key="4">
    <source>
        <dbReference type="EMBL" id="KAG6693786.1"/>
    </source>
</evidence>
<accession>A0A8T1PJH7</accession>
<dbReference type="OrthoDB" id="434647at2759"/>
<reference evidence="4" key="2">
    <citation type="submission" date="2021-01" db="EMBL/GenBank/DDBJ databases">
        <authorList>
            <person name="Lovell J.T."/>
            <person name="Bentley N."/>
            <person name="Bhattarai G."/>
            <person name="Jenkins J.W."/>
            <person name="Sreedasyam A."/>
            <person name="Alarcon Y."/>
            <person name="Bock C."/>
            <person name="Boston L."/>
            <person name="Carlson J."/>
            <person name="Cervantes K."/>
            <person name="Clermont K."/>
            <person name="Krom N."/>
            <person name="Kubenka K."/>
            <person name="Mamidi S."/>
            <person name="Mattison C."/>
            <person name="Monteros M."/>
            <person name="Pisani C."/>
            <person name="Plott C."/>
            <person name="Rajasekar S."/>
            <person name="Rhein H.S."/>
            <person name="Rohla C."/>
            <person name="Song M."/>
            <person name="Hilaire R.S."/>
            <person name="Shu S."/>
            <person name="Wells L."/>
            <person name="Wang X."/>
            <person name="Webber J."/>
            <person name="Heerema R.J."/>
            <person name="Klein P."/>
            <person name="Conner P."/>
            <person name="Grauke L."/>
            <person name="Grimwood J."/>
            <person name="Schmutz J."/>
            <person name="Randall J.J."/>
        </authorList>
    </citation>
    <scope>NUCLEOTIDE SEQUENCE</scope>
    <source>
        <tissue evidence="4">Leaf</tissue>
    </source>
</reference>
<feature type="compositionally biased region" description="Polar residues" evidence="2">
    <location>
        <begin position="229"/>
        <end position="239"/>
    </location>
</feature>
<name>A0A8T1PJH7_CARIL</name>
<dbReference type="EMBL" id="CM031817">
    <property type="protein sequence ID" value="KAG6640649.1"/>
    <property type="molecule type" value="Genomic_DNA"/>
</dbReference>
<comment type="caution">
    <text evidence="3">The sequence shown here is derived from an EMBL/GenBank/DDBJ whole genome shotgun (WGS) entry which is preliminary data.</text>
</comment>
<evidence type="ECO:0000313" key="3">
    <source>
        <dbReference type="EMBL" id="KAG6640650.1"/>
    </source>
</evidence>
<dbReference type="Proteomes" id="UP000811609">
    <property type="component" value="Chromosome 9"/>
</dbReference>
<dbReference type="PANTHER" id="PTHR12300:SF162">
    <property type="entry name" value="HVA22-LIKE PROTEIN J"/>
    <property type="match status" value="1"/>
</dbReference>